<evidence type="ECO:0008006" key="4">
    <source>
        <dbReference type="Google" id="ProtNLM"/>
    </source>
</evidence>
<feature type="compositionally biased region" description="Basic and acidic residues" evidence="1">
    <location>
        <begin position="1"/>
        <end position="19"/>
    </location>
</feature>
<feature type="compositionally biased region" description="Basic and acidic residues" evidence="1">
    <location>
        <begin position="412"/>
        <end position="424"/>
    </location>
</feature>
<feature type="region of interest" description="Disordered" evidence="1">
    <location>
        <begin position="52"/>
        <end position="86"/>
    </location>
</feature>
<dbReference type="RefSeq" id="WP_131755412.1">
    <property type="nucleotide sequence ID" value="NZ_CAACUY010000005.1"/>
</dbReference>
<feature type="compositionally biased region" description="Basic and acidic residues" evidence="1">
    <location>
        <begin position="167"/>
        <end position="240"/>
    </location>
</feature>
<evidence type="ECO:0000256" key="1">
    <source>
        <dbReference type="SAM" id="MobiDB-lite"/>
    </source>
</evidence>
<dbReference type="EMBL" id="JBHTGP010000018">
    <property type="protein sequence ID" value="MFD0690105.1"/>
    <property type="molecule type" value="Genomic_DNA"/>
</dbReference>
<feature type="region of interest" description="Disordered" evidence="1">
    <location>
        <begin position="153"/>
        <end position="240"/>
    </location>
</feature>
<sequence>MSDELRTSPDQDGGRDESGRTGAVASREDEEGVPGGLRVGAGEGWRCALNEWEPCDRPAPPPAVDAEGRRKGGKPPKYCSKAHADRASQLRRRAAATVTDGALHRFQEAFDQLVPGLRDTAAEIAALLELGTEIRTGLLERVATAERAEADARAEARAAEQAADTAARSEARARAAARDATEAREKAERDARRAVAEADRRDREAAERIAEHERVRGAAETERDLAVAAREEARSERDTARSEVAIAVTRLRELDEELRALRADRDERAARLEAVTADLAEARRQHAADTATIADLTAQVQRHEQESERLLREAAAQMDAVRTQAEQAVAQAEAQRRRAEEEATELRNERDDARTDLAVDRAARTAQFQALERERDAARAEAAEQRERAALAEQRAANVSDTRQTGLGGETISDHGQARPPEPR</sequence>
<feature type="compositionally biased region" description="Basic and acidic residues" evidence="1">
    <location>
        <begin position="334"/>
        <end position="359"/>
    </location>
</feature>
<feature type="region of interest" description="Disordered" evidence="1">
    <location>
        <begin position="372"/>
        <end position="424"/>
    </location>
</feature>
<keyword evidence="3" id="KW-1185">Reference proteome</keyword>
<organism evidence="2 3">
    <name type="scientific">Actinomadura fibrosa</name>
    <dbReference type="NCBI Taxonomy" id="111802"/>
    <lineage>
        <taxon>Bacteria</taxon>
        <taxon>Bacillati</taxon>
        <taxon>Actinomycetota</taxon>
        <taxon>Actinomycetes</taxon>
        <taxon>Streptosporangiales</taxon>
        <taxon>Thermomonosporaceae</taxon>
        <taxon>Actinomadura</taxon>
    </lineage>
</organism>
<protein>
    <recommendedName>
        <fullName evidence="4">Chromosome segregation ATPase</fullName>
    </recommendedName>
</protein>
<evidence type="ECO:0000313" key="3">
    <source>
        <dbReference type="Proteomes" id="UP001597063"/>
    </source>
</evidence>
<accession>A0ABW2XZT8</accession>
<name>A0ABW2XZT8_9ACTN</name>
<evidence type="ECO:0000313" key="2">
    <source>
        <dbReference type="EMBL" id="MFD0690105.1"/>
    </source>
</evidence>
<comment type="caution">
    <text evidence="2">The sequence shown here is derived from an EMBL/GenBank/DDBJ whole genome shotgun (WGS) entry which is preliminary data.</text>
</comment>
<feature type="compositionally biased region" description="Low complexity" evidence="1">
    <location>
        <begin position="323"/>
        <end position="333"/>
    </location>
</feature>
<gene>
    <name evidence="2" type="ORF">ACFQZM_36835</name>
</gene>
<dbReference type="Proteomes" id="UP001597063">
    <property type="component" value="Unassembled WGS sequence"/>
</dbReference>
<proteinExistence type="predicted"/>
<reference evidence="3" key="1">
    <citation type="journal article" date="2019" name="Int. J. Syst. Evol. Microbiol.">
        <title>The Global Catalogue of Microorganisms (GCM) 10K type strain sequencing project: providing services to taxonomists for standard genome sequencing and annotation.</title>
        <authorList>
            <consortium name="The Broad Institute Genomics Platform"/>
            <consortium name="The Broad Institute Genome Sequencing Center for Infectious Disease"/>
            <person name="Wu L."/>
            <person name="Ma J."/>
        </authorList>
    </citation>
    <scope>NUCLEOTIDE SEQUENCE [LARGE SCALE GENOMIC DNA]</scope>
    <source>
        <strain evidence="3">JCM 9371</strain>
    </source>
</reference>
<feature type="region of interest" description="Disordered" evidence="1">
    <location>
        <begin position="1"/>
        <end position="39"/>
    </location>
</feature>
<feature type="compositionally biased region" description="Basic and acidic residues" evidence="1">
    <location>
        <begin position="372"/>
        <end position="390"/>
    </location>
</feature>
<feature type="region of interest" description="Disordered" evidence="1">
    <location>
        <begin position="323"/>
        <end position="359"/>
    </location>
</feature>